<dbReference type="Gene3D" id="3.90.550.10">
    <property type="entry name" value="Spore Coat Polysaccharide Biosynthesis Protein SpsA, Chain A"/>
    <property type="match status" value="1"/>
</dbReference>
<dbReference type="Pfam" id="PF09258">
    <property type="entry name" value="Glyco_transf_64"/>
    <property type="match status" value="1"/>
</dbReference>
<dbReference type="SUPFAM" id="SSF53448">
    <property type="entry name" value="Nucleotide-diphospho-sugar transferases"/>
    <property type="match status" value="1"/>
</dbReference>
<evidence type="ECO:0000256" key="5">
    <source>
        <dbReference type="ARBA" id="ARBA00023157"/>
    </source>
</evidence>
<dbReference type="GO" id="GO:0016020">
    <property type="term" value="C:membrane"/>
    <property type="evidence" value="ECO:0007669"/>
    <property type="project" value="UniProtKB-SubCell"/>
</dbReference>
<dbReference type="OrthoDB" id="5954868at2759"/>
<evidence type="ECO:0000313" key="10">
    <source>
        <dbReference type="Proteomes" id="UP001055712"/>
    </source>
</evidence>
<organism evidence="9 10">
    <name type="scientific">Chlorella vulgaris</name>
    <name type="common">Green alga</name>
    <dbReference type="NCBI Taxonomy" id="3077"/>
    <lineage>
        <taxon>Eukaryota</taxon>
        <taxon>Viridiplantae</taxon>
        <taxon>Chlorophyta</taxon>
        <taxon>core chlorophytes</taxon>
        <taxon>Trebouxiophyceae</taxon>
        <taxon>Chlorellales</taxon>
        <taxon>Chlorellaceae</taxon>
        <taxon>Chlorella clade</taxon>
        <taxon>Chlorella</taxon>
    </lineage>
</organism>
<dbReference type="InterPro" id="IPR015338">
    <property type="entry name" value="GT64_dom"/>
</dbReference>
<keyword evidence="5" id="KW-1015">Disulfide bond</keyword>
<reference evidence="9" key="1">
    <citation type="journal article" date="2019" name="Plant J.">
        <title>Chlorella vulgaris genome assembly and annotation reveals the molecular basis for metabolic acclimation to high light conditions.</title>
        <authorList>
            <person name="Cecchin M."/>
            <person name="Marcolungo L."/>
            <person name="Rossato M."/>
            <person name="Girolomoni L."/>
            <person name="Cosentino E."/>
            <person name="Cuine S."/>
            <person name="Li-Beisson Y."/>
            <person name="Delledonne M."/>
            <person name="Ballottari M."/>
        </authorList>
    </citation>
    <scope>NUCLEOTIDE SEQUENCE</scope>
    <source>
        <strain evidence="9">211/11P</strain>
    </source>
</reference>
<comment type="similarity">
    <text evidence="2">Belongs to the glycosyltransferase 64 family.</text>
</comment>
<feature type="transmembrane region" description="Helical" evidence="7">
    <location>
        <begin position="58"/>
        <end position="84"/>
    </location>
</feature>
<reference evidence="9" key="2">
    <citation type="submission" date="2020-11" db="EMBL/GenBank/DDBJ databases">
        <authorList>
            <person name="Cecchin M."/>
            <person name="Marcolungo L."/>
            <person name="Rossato M."/>
            <person name="Girolomoni L."/>
            <person name="Cosentino E."/>
            <person name="Cuine S."/>
            <person name="Li-Beisson Y."/>
            <person name="Delledonne M."/>
            <person name="Ballottari M."/>
        </authorList>
    </citation>
    <scope>NUCLEOTIDE SEQUENCE</scope>
    <source>
        <strain evidence="9">211/11P</strain>
        <tissue evidence="9">Whole cell</tissue>
    </source>
</reference>
<dbReference type="EMBL" id="SIDB01000012">
    <property type="protein sequence ID" value="KAI3425180.1"/>
    <property type="molecule type" value="Genomic_DNA"/>
</dbReference>
<evidence type="ECO:0000313" key="9">
    <source>
        <dbReference type="EMBL" id="KAI3425180.1"/>
    </source>
</evidence>
<feature type="domain" description="Glycosyl transferase 64" evidence="8">
    <location>
        <begin position="145"/>
        <end position="406"/>
    </location>
</feature>
<dbReference type="PANTHER" id="PTHR48261:SF6">
    <property type="entry name" value="GLYCOSYLTRANSFERASE FAMILY PROTEIN"/>
    <property type="match status" value="1"/>
</dbReference>
<dbReference type="InterPro" id="IPR004263">
    <property type="entry name" value="Exostosin"/>
</dbReference>
<comment type="caution">
    <text evidence="9">The sequence shown here is derived from an EMBL/GenBank/DDBJ whole genome shotgun (WGS) entry which is preliminary data.</text>
</comment>
<evidence type="ECO:0000256" key="7">
    <source>
        <dbReference type="SAM" id="Phobius"/>
    </source>
</evidence>
<protein>
    <recommendedName>
        <fullName evidence="8">Glycosyl transferase 64 domain-containing protein</fullName>
    </recommendedName>
</protein>
<keyword evidence="4 7" id="KW-0472">Membrane</keyword>
<evidence type="ECO:0000256" key="4">
    <source>
        <dbReference type="ARBA" id="ARBA00023136"/>
    </source>
</evidence>
<dbReference type="GO" id="GO:0016757">
    <property type="term" value="F:glycosyltransferase activity"/>
    <property type="evidence" value="ECO:0007669"/>
    <property type="project" value="InterPro"/>
</dbReference>
<comment type="subcellular location">
    <subcellularLocation>
        <location evidence="1">Membrane</location>
    </subcellularLocation>
</comment>
<accession>A0A9D4TGZ3</accession>
<feature type="region of interest" description="Disordered" evidence="6">
    <location>
        <begin position="1"/>
        <end position="29"/>
    </location>
</feature>
<feature type="region of interest" description="Disordered" evidence="6">
    <location>
        <begin position="334"/>
        <end position="354"/>
    </location>
</feature>
<evidence type="ECO:0000256" key="1">
    <source>
        <dbReference type="ARBA" id="ARBA00004370"/>
    </source>
</evidence>
<evidence type="ECO:0000256" key="2">
    <source>
        <dbReference type="ARBA" id="ARBA00008700"/>
    </source>
</evidence>
<evidence type="ECO:0000256" key="3">
    <source>
        <dbReference type="ARBA" id="ARBA00022679"/>
    </source>
</evidence>
<keyword evidence="3" id="KW-0808">Transferase</keyword>
<keyword evidence="7" id="KW-0812">Transmembrane</keyword>
<gene>
    <name evidence="9" type="ORF">D9Q98_008950</name>
</gene>
<name>A0A9D4TGZ3_CHLVU</name>
<evidence type="ECO:0000256" key="6">
    <source>
        <dbReference type="SAM" id="MobiDB-lite"/>
    </source>
</evidence>
<dbReference type="PANTHER" id="PTHR48261">
    <property type="entry name" value="ACETYLGLUCOSAMINYLTRANSFERASE"/>
    <property type="match status" value="1"/>
</dbReference>
<keyword evidence="10" id="KW-1185">Reference proteome</keyword>
<sequence>MLGRVRRIAPNRDASSSPLPARGGGREPVLPTVIRAPRQSSAGHPAAKRRHSTWRRTALAALLVLAAGALAAFIAAATVSAYAFSIIWEPPGAVAAAAADAQAAAARYLATQQGSVDNSMFGAVSADDKARFPASNDTVAAASRYTIVVMSYNRRLSILPLIINKLGSCPSVAEVLLVWNGDDPPSLDILDSPAPVRIRTEHKNNLNNRMKLDPGYKTDAVFIADDDVLFRCADLERAFARWQDNRQALVGFFPRLAVVGPPSDYLHERIVFQRGQYNVMLTAGEFVSRQLLERYWSKQYNEGRELVARLTNCEDILLTYVAAGALLETQQQQQQQQKELGSKGGREQQRRRGHVSWMQPSRRLDISFLSGVGISKGHGVHIAMRRQCVAQFSEWYGADLLQTQQVDWKADGRGGWLGRPMCRLTSLGCVYL</sequence>
<proteinExistence type="inferred from homology"/>
<evidence type="ECO:0000259" key="8">
    <source>
        <dbReference type="Pfam" id="PF09258"/>
    </source>
</evidence>
<feature type="compositionally biased region" description="Basic and acidic residues" evidence="6">
    <location>
        <begin position="340"/>
        <end position="350"/>
    </location>
</feature>
<dbReference type="AlphaFoldDB" id="A0A9D4TGZ3"/>
<dbReference type="Proteomes" id="UP001055712">
    <property type="component" value="Unassembled WGS sequence"/>
</dbReference>
<dbReference type="InterPro" id="IPR029044">
    <property type="entry name" value="Nucleotide-diphossugar_trans"/>
</dbReference>
<keyword evidence="7" id="KW-1133">Transmembrane helix</keyword>